<dbReference type="AlphaFoldDB" id="A0A2N1UMY6"/>
<name>A0A2N1UMY6_9BACT</name>
<reference evidence="1 2" key="1">
    <citation type="journal article" date="2017" name="ISME J.">
        <title>Potential for microbial H2 and metal transformations associated with novel bacteria and archaea in deep terrestrial subsurface sediments.</title>
        <authorList>
            <person name="Hernsdorf A.W."/>
            <person name="Amano Y."/>
            <person name="Miyakawa K."/>
            <person name="Ise K."/>
            <person name="Suzuki Y."/>
            <person name="Anantharaman K."/>
            <person name="Probst A."/>
            <person name="Burstein D."/>
            <person name="Thomas B.C."/>
            <person name="Banfield J.F."/>
        </authorList>
    </citation>
    <scope>NUCLEOTIDE SEQUENCE [LARGE SCALE GENOMIC DNA]</scope>
    <source>
        <strain evidence="1">HGW-Kuenenbacteria-1</strain>
    </source>
</reference>
<comment type="caution">
    <text evidence="1">The sequence shown here is derived from an EMBL/GenBank/DDBJ whole genome shotgun (WGS) entry which is preliminary data.</text>
</comment>
<protein>
    <submittedName>
        <fullName evidence="1">Uncharacterized protein</fullName>
    </submittedName>
</protein>
<sequence length="81" mass="9279">MEILLELANNKLKHSFSIKIEVHKPANKIKIETELSLIKSPLSINEPLLLTHTLLELKKMKGSALLGRKKVEIYLIYDIMV</sequence>
<proteinExistence type="predicted"/>
<dbReference type="Proteomes" id="UP000233414">
    <property type="component" value="Unassembled WGS sequence"/>
</dbReference>
<evidence type="ECO:0000313" key="1">
    <source>
        <dbReference type="EMBL" id="PKL72142.1"/>
    </source>
</evidence>
<accession>A0A2N1UMY6</accession>
<dbReference type="EMBL" id="PGYQ01000015">
    <property type="protein sequence ID" value="PKL72142.1"/>
    <property type="molecule type" value="Genomic_DNA"/>
</dbReference>
<evidence type="ECO:0000313" key="2">
    <source>
        <dbReference type="Proteomes" id="UP000233414"/>
    </source>
</evidence>
<organism evidence="1 2">
    <name type="scientific">Candidatus Kuenenbacteria bacterium HGW-Kuenenbacteria-1</name>
    <dbReference type="NCBI Taxonomy" id="2013812"/>
    <lineage>
        <taxon>Bacteria</taxon>
        <taxon>Candidatus Kueneniibacteriota</taxon>
    </lineage>
</organism>
<gene>
    <name evidence="1" type="ORF">CVV26_02860</name>
</gene>